<organism evidence="17 18">
    <name type="scientific">Blastococcus jejuensis</name>
    <dbReference type="NCBI Taxonomy" id="351224"/>
    <lineage>
        <taxon>Bacteria</taxon>
        <taxon>Bacillati</taxon>
        <taxon>Actinomycetota</taxon>
        <taxon>Actinomycetes</taxon>
        <taxon>Geodermatophilales</taxon>
        <taxon>Geodermatophilaceae</taxon>
        <taxon>Blastococcus</taxon>
    </lineage>
</organism>
<keyword evidence="10" id="KW-0482">Metalloprotease</keyword>
<feature type="domain" description="Peptidase M1 membrane alanine aminopeptidase" evidence="15">
    <location>
        <begin position="339"/>
        <end position="481"/>
    </location>
</feature>
<evidence type="ECO:0000256" key="8">
    <source>
        <dbReference type="ARBA" id="ARBA00022801"/>
    </source>
</evidence>
<dbReference type="RefSeq" id="WP_344689603.1">
    <property type="nucleotide sequence ID" value="NZ_BAAAVV010000006.1"/>
</dbReference>
<proteinExistence type="inferred from homology"/>
<keyword evidence="7" id="KW-0479">Metal-binding</keyword>
<dbReference type="InterPro" id="IPR045357">
    <property type="entry name" value="Aminopeptidase_N-like_N"/>
</dbReference>
<keyword evidence="9" id="KW-0862">Zinc</keyword>
<evidence type="ECO:0000256" key="4">
    <source>
        <dbReference type="ARBA" id="ARBA00012564"/>
    </source>
</evidence>
<evidence type="ECO:0000256" key="9">
    <source>
        <dbReference type="ARBA" id="ARBA00022833"/>
    </source>
</evidence>
<dbReference type="InterPro" id="IPR050344">
    <property type="entry name" value="Peptidase_M1_aminopeptidases"/>
</dbReference>
<comment type="caution">
    <text evidence="17">The sequence shown here is derived from an EMBL/GenBank/DDBJ whole genome shotgun (WGS) entry which is preliminary data.</text>
</comment>
<protein>
    <recommendedName>
        <fullName evidence="5">Aminopeptidase N</fullName>
        <ecNumber evidence="4">3.4.11.2</ecNumber>
    </recommendedName>
    <alternativeName>
        <fullName evidence="11">Alanine aminopeptidase</fullName>
    </alternativeName>
    <alternativeName>
        <fullName evidence="12">Lysyl aminopeptidase</fullName>
    </alternativeName>
</protein>
<comment type="similarity">
    <text evidence="3">Belongs to the peptidase M1 family.</text>
</comment>
<dbReference type="Gene3D" id="1.10.390.10">
    <property type="entry name" value="Neutral Protease Domain 2"/>
    <property type="match status" value="1"/>
</dbReference>
<feature type="chain" id="PRO_5046296228" description="Aminopeptidase N" evidence="14">
    <location>
        <begin position="29"/>
        <end position="516"/>
    </location>
</feature>
<keyword evidence="14" id="KW-0732">Signal</keyword>
<evidence type="ECO:0000256" key="11">
    <source>
        <dbReference type="ARBA" id="ARBA00029811"/>
    </source>
</evidence>
<accession>A0ABP6PCK2</accession>
<evidence type="ECO:0000256" key="7">
    <source>
        <dbReference type="ARBA" id="ARBA00022723"/>
    </source>
</evidence>
<evidence type="ECO:0000256" key="2">
    <source>
        <dbReference type="ARBA" id="ARBA00001947"/>
    </source>
</evidence>
<evidence type="ECO:0000256" key="5">
    <source>
        <dbReference type="ARBA" id="ARBA00015611"/>
    </source>
</evidence>
<feature type="domain" description="Aminopeptidase N-like N-terminal" evidence="16">
    <location>
        <begin position="59"/>
        <end position="228"/>
    </location>
</feature>
<keyword evidence="18" id="KW-1185">Reference proteome</keyword>
<evidence type="ECO:0000256" key="10">
    <source>
        <dbReference type="ARBA" id="ARBA00023049"/>
    </source>
</evidence>
<evidence type="ECO:0000256" key="3">
    <source>
        <dbReference type="ARBA" id="ARBA00010136"/>
    </source>
</evidence>
<dbReference type="Pfam" id="PF17900">
    <property type="entry name" value="Peptidase_M1_N"/>
    <property type="match status" value="1"/>
</dbReference>
<comment type="catalytic activity">
    <reaction evidence="1">
        <text>Release of an N-terminal amino acid, Xaa-|-Yaa- from a peptide, amide or arylamide. Xaa is preferably Ala, but may be most amino acids including Pro (slow action). When a terminal hydrophobic residue is followed by a prolyl residue, the two may be released as an intact Xaa-Pro dipeptide.</text>
        <dbReference type="EC" id="3.4.11.2"/>
    </reaction>
</comment>
<dbReference type="PANTHER" id="PTHR11533:SF297">
    <property type="entry name" value="AMINOPEPTIDASE N"/>
    <property type="match status" value="1"/>
</dbReference>
<evidence type="ECO:0000259" key="16">
    <source>
        <dbReference type="Pfam" id="PF17900"/>
    </source>
</evidence>
<dbReference type="Pfam" id="PF01433">
    <property type="entry name" value="Peptidase_M1"/>
    <property type="match status" value="1"/>
</dbReference>
<evidence type="ECO:0000313" key="18">
    <source>
        <dbReference type="Proteomes" id="UP001499924"/>
    </source>
</evidence>
<sequence>MIHRSKVLPLAAALVAALVVPLAGTASAQAPLRGTTGTAGIGDPYFPLDGNGGYDVAGYDLDLRYDPRTDRLSGKAVVTARATQNLSAFNLDFQGLTIRSITVNGKPATWSRRGGELTVRPTAALAQGSAFTVAVTYDGVPQTIGDPLLGVSGFIHTDDGAIVAGQPDVAATWFPANDHPRDAATFELSIAVPNGTEALSNGVLLGKQTASGWTTWNWRAAEPMATYLATLAVGQFDVRQYQRNGIRFWDALDPDLYRMPTVLDPYDPDRPTLGEIAEGSLARQPEIIRFLADFAGNPYPFTASGGIVDDVEELGFALETQTRPVYSPLFFQYDALNGDLVVVHELAHQWFGDDLRLKRWQDIWLNEGFATYSEWLWLEREGLITVQEIFDIITAIPADDPYWDVATGNPGPADLFDYEAVYERGGLVLHALRLAVGDRAFTRIVDQWAASQSGDTVTTDEFIALAERVAGRQLDALFHEWLFTAAKPASLGSADTAAAATAVPGRPGAGSAPGRR</sequence>
<feature type="signal peptide" evidence="14">
    <location>
        <begin position="1"/>
        <end position="28"/>
    </location>
</feature>
<gene>
    <name evidence="17" type="ORF">GCM10010531_28550</name>
</gene>
<reference evidence="18" key="1">
    <citation type="journal article" date="2019" name="Int. J. Syst. Evol. Microbiol.">
        <title>The Global Catalogue of Microorganisms (GCM) 10K type strain sequencing project: providing services to taxonomists for standard genome sequencing and annotation.</title>
        <authorList>
            <consortium name="The Broad Institute Genomics Platform"/>
            <consortium name="The Broad Institute Genome Sequencing Center for Infectious Disease"/>
            <person name="Wu L."/>
            <person name="Ma J."/>
        </authorList>
    </citation>
    <scope>NUCLEOTIDE SEQUENCE [LARGE SCALE GENOMIC DNA]</scope>
    <source>
        <strain evidence="18">JCM 15614</strain>
    </source>
</reference>
<dbReference type="EC" id="3.4.11.2" evidence="4"/>
<evidence type="ECO:0000259" key="15">
    <source>
        <dbReference type="Pfam" id="PF01433"/>
    </source>
</evidence>
<evidence type="ECO:0000256" key="12">
    <source>
        <dbReference type="ARBA" id="ARBA00031533"/>
    </source>
</evidence>
<dbReference type="EMBL" id="BAAAVV010000006">
    <property type="protein sequence ID" value="GAA3173291.1"/>
    <property type="molecule type" value="Genomic_DNA"/>
</dbReference>
<dbReference type="PRINTS" id="PR00756">
    <property type="entry name" value="ALADIPTASE"/>
</dbReference>
<keyword evidence="6" id="KW-0645">Protease</keyword>
<evidence type="ECO:0000313" key="17">
    <source>
        <dbReference type="EMBL" id="GAA3173291.1"/>
    </source>
</evidence>
<evidence type="ECO:0000256" key="1">
    <source>
        <dbReference type="ARBA" id="ARBA00000098"/>
    </source>
</evidence>
<evidence type="ECO:0000256" key="14">
    <source>
        <dbReference type="SAM" id="SignalP"/>
    </source>
</evidence>
<dbReference type="InterPro" id="IPR042097">
    <property type="entry name" value="Aminopeptidase_N-like_N_sf"/>
</dbReference>
<dbReference type="SUPFAM" id="SSF63737">
    <property type="entry name" value="Leukotriene A4 hydrolase N-terminal domain"/>
    <property type="match status" value="1"/>
</dbReference>
<dbReference type="Gene3D" id="2.60.40.1730">
    <property type="entry name" value="tricorn interacting facor f3 domain"/>
    <property type="match status" value="1"/>
</dbReference>
<evidence type="ECO:0000256" key="13">
    <source>
        <dbReference type="SAM" id="MobiDB-lite"/>
    </source>
</evidence>
<comment type="cofactor">
    <cofactor evidence="2">
        <name>Zn(2+)</name>
        <dbReference type="ChEBI" id="CHEBI:29105"/>
    </cofactor>
</comment>
<dbReference type="PANTHER" id="PTHR11533">
    <property type="entry name" value="PROTEASE M1 ZINC METALLOPROTEASE"/>
    <property type="match status" value="1"/>
</dbReference>
<dbReference type="SUPFAM" id="SSF55486">
    <property type="entry name" value="Metalloproteases ('zincins'), catalytic domain"/>
    <property type="match status" value="1"/>
</dbReference>
<evidence type="ECO:0000256" key="6">
    <source>
        <dbReference type="ARBA" id="ARBA00022670"/>
    </source>
</evidence>
<dbReference type="InterPro" id="IPR014782">
    <property type="entry name" value="Peptidase_M1_dom"/>
</dbReference>
<dbReference type="InterPro" id="IPR001930">
    <property type="entry name" value="Peptidase_M1"/>
</dbReference>
<dbReference type="Proteomes" id="UP001499924">
    <property type="component" value="Unassembled WGS sequence"/>
</dbReference>
<dbReference type="InterPro" id="IPR027268">
    <property type="entry name" value="Peptidase_M4/M1_CTD_sf"/>
</dbReference>
<keyword evidence="8" id="KW-0378">Hydrolase</keyword>
<dbReference type="CDD" id="cd09603">
    <property type="entry name" value="M1_APN_like"/>
    <property type="match status" value="1"/>
</dbReference>
<name>A0ABP6PCK2_9ACTN</name>
<feature type="region of interest" description="Disordered" evidence="13">
    <location>
        <begin position="496"/>
        <end position="516"/>
    </location>
</feature>